<dbReference type="EMBL" id="CP036262">
    <property type="protein sequence ID" value="QDS96080.1"/>
    <property type="molecule type" value="Genomic_DNA"/>
</dbReference>
<evidence type="ECO:0000256" key="3">
    <source>
        <dbReference type="ARBA" id="ARBA00023315"/>
    </source>
</evidence>
<organism evidence="4 5">
    <name type="scientific">Roseimaritima multifibrata</name>
    <dbReference type="NCBI Taxonomy" id="1930274"/>
    <lineage>
        <taxon>Bacteria</taxon>
        <taxon>Pseudomonadati</taxon>
        <taxon>Planctomycetota</taxon>
        <taxon>Planctomycetia</taxon>
        <taxon>Pirellulales</taxon>
        <taxon>Pirellulaceae</taxon>
        <taxon>Roseimaritima</taxon>
    </lineage>
</organism>
<keyword evidence="3 4" id="KW-0012">Acyltransferase</keyword>
<protein>
    <submittedName>
        <fullName evidence="4">Serine acetyltransferase</fullName>
        <ecNumber evidence="4">2.3.1.30</ecNumber>
    </submittedName>
</protein>
<name>A0A517MMJ6_9BACT</name>
<keyword evidence="2" id="KW-0677">Repeat</keyword>
<dbReference type="Gene3D" id="2.160.10.10">
    <property type="entry name" value="Hexapeptide repeat proteins"/>
    <property type="match status" value="1"/>
</dbReference>
<dbReference type="InterPro" id="IPR018357">
    <property type="entry name" value="Hexapep_transf_CS"/>
</dbReference>
<evidence type="ECO:0000256" key="2">
    <source>
        <dbReference type="ARBA" id="ARBA00022737"/>
    </source>
</evidence>
<gene>
    <name evidence="4" type="primary">cysE_2</name>
    <name evidence="4" type="ORF">FF011L_48840</name>
</gene>
<dbReference type="KEGG" id="rml:FF011L_48840"/>
<accession>A0A517MMJ6</accession>
<dbReference type="GO" id="GO:0009001">
    <property type="term" value="F:serine O-acetyltransferase activity"/>
    <property type="evidence" value="ECO:0007669"/>
    <property type="project" value="UniProtKB-EC"/>
</dbReference>
<dbReference type="PROSITE" id="PS00101">
    <property type="entry name" value="HEXAPEP_TRANSFERASES"/>
    <property type="match status" value="1"/>
</dbReference>
<evidence type="ECO:0000313" key="4">
    <source>
        <dbReference type="EMBL" id="QDS96080.1"/>
    </source>
</evidence>
<dbReference type="OrthoDB" id="9801456at2"/>
<dbReference type="Proteomes" id="UP000320672">
    <property type="component" value="Chromosome"/>
</dbReference>
<dbReference type="PANTHER" id="PTHR42811">
    <property type="entry name" value="SERINE ACETYLTRANSFERASE"/>
    <property type="match status" value="1"/>
</dbReference>
<dbReference type="SUPFAM" id="SSF51161">
    <property type="entry name" value="Trimeric LpxA-like enzymes"/>
    <property type="match status" value="1"/>
</dbReference>
<dbReference type="AlphaFoldDB" id="A0A517MMJ6"/>
<proteinExistence type="predicted"/>
<keyword evidence="5" id="KW-1185">Reference proteome</keyword>
<dbReference type="EC" id="2.3.1.30" evidence="4"/>
<keyword evidence="1 4" id="KW-0808">Transferase</keyword>
<dbReference type="CDD" id="cd03354">
    <property type="entry name" value="LbH_SAT"/>
    <property type="match status" value="1"/>
</dbReference>
<dbReference type="InterPro" id="IPR011004">
    <property type="entry name" value="Trimer_LpxA-like_sf"/>
</dbReference>
<reference evidence="4 5" key="1">
    <citation type="submission" date="2019-02" db="EMBL/GenBank/DDBJ databases">
        <title>Deep-cultivation of Planctomycetes and their phenomic and genomic characterization uncovers novel biology.</title>
        <authorList>
            <person name="Wiegand S."/>
            <person name="Jogler M."/>
            <person name="Boedeker C."/>
            <person name="Pinto D."/>
            <person name="Vollmers J."/>
            <person name="Rivas-Marin E."/>
            <person name="Kohn T."/>
            <person name="Peeters S.H."/>
            <person name="Heuer A."/>
            <person name="Rast P."/>
            <person name="Oberbeckmann S."/>
            <person name="Bunk B."/>
            <person name="Jeske O."/>
            <person name="Meyerdierks A."/>
            <person name="Storesund J.E."/>
            <person name="Kallscheuer N."/>
            <person name="Luecker S."/>
            <person name="Lage O.M."/>
            <person name="Pohl T."/>
            <person name="Merkel B.J."/>
            <person name="Hornburger P."/>
            <person name="Mueller R.-W."/>
            <person name="Bruemmer F."/>
            <person name="Labrenz M."/>
            <person name="Spormann A.M."/>
            <person name="Op den Camp H."/>
            <person name="Overmann J."/>
            <person name="Amann R."/>
            <person name="Jetten M.S.M."/>
            <person name="Mascher T."/>
            <person name="Medema M.H."/>
            <person name="Devos D.P."/>
            <person name="Kaster A.-K."/>
            <person name="Ovreas L."/>
            <person name="Rohde M."/>
            <person name="Galperin M.Y."/>
            <person name="Jogler C."/>
        </authorList>
    </citation>
    <scope>NUCLEOTIDE SEQUENCE [LARGE SCALE GENOMIC DNA]</scope>
    <source>
        <strain evidence="4 5">FF011L</strain>
    </source>
</reference>
<sequence length="199" mass="22078">MPPPLPAGDKNKNPPDIGFLALLREDKRTHYDSIWEQGFWAIAVHRFGNWRMDFKYRIARFPLSIAYKVLNKAVEWFCGISLPYTVLVGRRVRIWHHGGMILHGREIGDDCQIRQCTTLGVARAHDNLALPSIGTAVDIGCNVCILGNVRIGDRAVIGAGAVVLNDVPADHIAVGVPARNFPNRDQYDTAPTGTETQNK</sequence>
<dbReference type="InterPro" id="IPR045304">
    <property type="entry name" value="LbH_SAT"/>
</dbReference>
<evidence type="ECO:0000313" key="5">
    <source>
        <dbReference type="Proteomes" id="UP000320672"/>
    </source>
</evidence>
<evidence type="ECO:0000256" key="1">
    <source>
        <dbReference type="ARBA" id="ARBA00022679"/>
    </source>
</evidence>